<dbReference type="SUPFAM" id="SSF51206">
    <property type="entry name" value="cAMP-binding domain-like"/>
    <property type="match status" value="1"/>
</dbReference>
<protein>
    <submittedName>
        <fullName evidence="2">cAMP-binding proteins - catabolite gene activator and regulatory subunit of cAMP-dependent protein kinases</fullName>
    </submittedName>
</protein>
<organism evidence="2">
    <name type="scientific">hydrothermal vent metagenome</name>
    <dbReference type="NCBI Taxonomy" id="652676"/>
    <lineage>
        <taxon>unclassified sequences</taxon>
        <taxon>metagenomes</taxon>
        <taxon>ecological metagenomes</taxon>
    </lineage>
</organism>
<evidence type="ECO:0000313" key="2">
    <source>
        <dbReference type="EMBL" id="VAY87385.1"/>
    </source>
</evidence>
<feature type="domain" description="Cyclic nucleotide-binding" evidence="1">
    <location>
        <begin position="31"/>
        <end position="123"/>
    </location>
</feature>
<dbReference type="Gene3D" id="2.60.120.10">
    <property type="entry name" value="Jelly Rolls"/>
    <property type="match status" value="1"/>
</dbReference>
<dbReference type="InterPro" id="IPR014710">
    <property type="entry name" value="RmlC-like_jellyroll"/>
</dbReference>
<evidence type="ECO:0000259" key="1">
    <source>
        <dbReference type="Pfam" id="PF00027"/>
    </source>
</evidence>
<dbReference type="EMBL" id="UOYO01000024">
    <property type="protein sequence ID" value="VAY87385.1"/>
    <property type="molecule type" value="Genomic_DNA"/>
</dbReference>
<proteinExistence type="predicted"/>
<dbReference type="Pfam" id="PF00027">
    <property type="entry name" value="cNMP_binding"/>
    <property type="match status" value="1"/>
</dbReference>
<reference evidence="2" key="1">
    <citation type="submission" date="2018-10" db="EMBL/GenBank/DDBJ databases">
        <authorList>
            <person name="Aoki K."/>
        </authorList>
    </citation>
    <scope>NUCLEOTIDE SEQUENCE</scope>
</reference>
<dbReference type="AlphaFoldDB" id="A0A3B1E502"/>
<name>A0A3B1E502_9ZZZZ</name>
<sequence>MYTKYKEFITKYIPLNFIEWNIIKSKLKIVLYKKDDIIHNIGDICTQLMFINSGLARAYILDENGKDSTWAIYFNDKNSRMVNLFVVDYASFINQTKSKLAIDAIEDCEVVMINFKDVEFLYNNTKKGDRFGRLINQEVYTYLHNFIIQRQTKSAKDRFEEFVNTTPHLLKKVPQYHIATFLGITPQHLSRLKKESSITI</sequence>
<dbReference type="InterPro" id="IPR018490">
    <property type="entry name" value="cNMP-bd_dom_sf"/>
</dbReference>
<dbReference type="InterPro" id="IPR000595">
    <property type="entry name" value="cNMP-bd_dom"/>
</dbReference>
<accession>A0A3B1E502</accession>
<gene>
    <name evidence="2" type="ORF">MNB_ARC-1_235</name>
</gene>